<dbReference type="EMBL" id="CP012673">
    <property type="protein sequence ID" value="AUX43625.1"/>
    <property type="molecule type" value="Genomic_DNA"/>
</dbReference>
<dbReference type="GO" id="GO:0005576">
    <property type="term" value="C:extracellular region"/>
    <property type="evidence" value="ECO:0007669"/>
    <property type="project" value="UniProtKB-SubCell"/>
</dbReference>
<dbReference type="NCBIfam" id="TIGR03696">
    <property type="entry name" value="Rhs_assc_core"/>
    <property type="match status" value="1"/>
</dbReference>
<reference evidence="7 8" key="1">
    <citation type="submission" date="2015-09" db="EMBL/GenBank/DDBJ databases">
        <title>Sorangium comparison.</title>
        <authorList>
            <person name="Zaburannyi N."/>
            <person name="Bunk B."/>
            <person name="Overmann J."/>
            <person name="Mueller R."/>
        </authorList>
    </citation>
    <scope>NUCLEOTIDE SEQUENCE [LARGE SCALE GENOMIC DNA]</scope>
    <source>
        <strain evidence="7 8">So ce26</strain>
    </source>
</reference>
<dbReference type="GO" id="GO:0005737">
    <property type="term" value="C:cytoplasm"/>
    <property type="evidence" value="ECO:0007669"/>
    <property type="project" value="InterPro"/>
</dbReference>
<name>A0A2L0EWI0_SORCE</name>
<dbReference type="Proteomes" id="UP000238348">
    <property type="component" value="Chromosome"/>
</dbReference>
<feature type="compositionally biased region" description="Low complexity" evidence="4">
    <location>
        <begin position="17"/>
        <end position="32"/>
    </location>
</feature>
<evidence type="ECO:0000313" key="8">
    <source>
        <dbReference type="Proteomes" id="UP000238348"/>
    </source>
</evidence>
<dbReference type="InterPro" id="IPR022045">
    <property type="entry name" value="TcdB_toxin_mid/N"/>
</dbReference>
<dbReference type="InterPro" id="IPR028994">
    <property type="entry name" value="Integrin_alpha_N"/>
</dbReference>
<evidence type="ECO:0000259" key="6">
    <source>
        <dbReference type="Pfam" id="PF12256"/>
    </source>
</evidence>
<dbReference type="Gene3D" id="2.180.10.10">
    <property type="entry name" value="RHS repeat-associated core"/>
    <property type="match status" value="1"/>
</dbReference>
<feature type="domain" description="Insecticide toxin TcdB middle/C-terminal" evidence="5">
    <location>
        <begin position="915"/>
        <end position="1015"/>
    </location>
</feature>
<gene>
    <name evidence="7" type="ORF">SOCE26_050770</name>
</gene>
<dbReference type="OrthoDB" id="173976at2"/>
<dbReference type="InterPro" id="IPR022044">
    <property type="entry name" value="TcdB_toxin_mid/C"/>
</dbReference>
<evidence type="ECO:0000256" key="4">
    <source>
        <dbReference type="SAM" id="MobiDB-lite"/>
    </source>
</evidence>
<dbReference type="RefSeq" id="WP_104982278.1">
    <property type="nucleotide sequence ID" value="NZ_CP012673.1"/>
</dbReference>
<dbReference type="Pfam" id="PF03534">
    <property type="entry name" value="SpvB"/>
    <property type="match status" value="1"/>
</dbReference>
<sequence>MQKDPDQTGGPRPSQRASSDGSSAALSGTAADPQGQRKLVPTLSLPKGGGAIRGIGEKFSTNPVTGTGSLSVPIATSGRTGFELGLALRYDSGAGNGPHGIGWQYSTPSITRKTDKGLPRYADDEESDVFVLSGAEDLVPVRVKDGEGTKIEVIQEGEYLVRRYRPRTEGYFARIERWTHKVNLEIHWRVTTSENVLNVYGQSREARIADPEHPDRIFSWLLEETRDDRGNVARYIYKSEDDAGVDPGDASESNRFEERADETLMLRATAQRYVKRIQYGNRVPLVDRGAPAPRAPDAYLFEVVFDYGEHDDAAPTPAETRPWLVRKDPFSTYRATFEIRTYRLCRRVLTFHRFSELGEAPCLVRSTDFAYDEGASTTYLAAITQAGYKRDPDTGTYERATLPPLDLGYTRPILHDDLRTVDRESLEGISAGVEGASAQWVDLDGEGIPGVLIHTERAWFYKSNFGEGHLGAPTLLRSLPSAADLRGGVQQLTDLGGDGNLDLVQYAPALSGYFEWTPEAGFTPFVALKSVPNINWNDPNLRFLDLDGDGLPDVLITEHEAFLWYRSRGKDGFEPGARVSKPKDEQKGAAIVFADGAETIQLADMSGDGLVDIVRVRDGEVCYWPNLGYGRFGRKVTLSRSPRFDHADQFDPRRVRFADIDGSGTSDLLYLGRDGIRIYFNEAGNGLSMAERIESLPAVDSLSYLSIVDLLGQGTACLVWSSPGPANQTRPLLYIDLMNGKKPHVLESIVNNLGAETRLAYAPSTRFYLKDKADGRPWLTRLAFPVHVVERAEYVDHVAKTKLVTSFAYHHGFFDGYEREFRGFACVEQWDAESFSTDHGKGLFPEVDFEHEGTEELLDVPPVRTVTWFHTGAWLERERLELALAKEYYGRDPGAPLLADTRLPEGLSVHEEREAARALRGQILRQEVYAEDGKPESIHPYSVFERDYELRLLQHSDAKSHAVFYVHPRHRITLHYERSPSDPRMQHEIVLEIDPFGNVTQAAAIGYPRRVPTEPEQARLWVTVTENTYANVESGGRRLGVPLETRSYELTGLAAPAKGVLSFEEVRMAARKAKVLSYEERPTSGFEKRLVEHTRSRYYDSENLPNPLPFGKADTRAIPYESYRLALTPGLLEQAFNGEVGRVTDAVLHEGGYVHLDGDRNWWAPAGRAVPDPSRFFLPTEFIDPFGNVATVAYDEHALLIERVEDAAHNVVRAQNNYRVLGPAMITDPNGNRIAVKFDALGLVVATAVMGKEGSSDGDTLDDPTTVLEYDLFRWKDSGGKLPSLVHTKAREQHGLANTRWQETYTYSDGSGRVAMAKLRAEPGEAPLRGADGKLLKDAHGELVLGFTEERWVGSGKTVVNNKGNPVKQYEPFFSSTPEFEDEDELVRWGVTPVLFYDPPGRLIRTTLPHGGLRRVSFTPWEQTAFDENDTVSDLGNAWFATRRANAASEPSPEEQRAARLTFAHRETPTTTKLDALGRPFLVLDRLAPTTMLATRTELDIEGQALSITDALDRVCMRYVYGIDGQVLRESSIDAGERRRLSDVAGAPLRAWDAVGHRVRQTYDALRRPTHVHVQKGAEDEQLATRIIYGESYTNPEEQNLRGRAVLTFDGAGLLRTESFDFKGNLLSSMRTLARAYQEEPDWSPLGALEVPGAALGGAEALLGAESFSKSFAYDALNRLTSATAPDDSKVVPTYNEVGLLERLDVHVRGADQPARFILNIDYNAKGQRERIAYSNGTTTAYTYDPLTFRLTRLKTTRASDGVVLQNLFYTYDCVGNVVAVEDTAQQTVFFGGAFVEPSSAYEYDALYRLTRANGREHRGHGGEIQRDQNDMPLQQLPHPNDIQALRRYEERFVYDGVGNILEFIHDKLGAPGSWTRRYRYGGGAGDGQSNRLHSTSLPGDAATRPYAAKYVHDANGNMVAMPHLAAVAYTHTDRMRRADLGGGGTAFYTYDGSGERVRKVVERIGTLVEERIYLGGYEVYRKRDQSGVLLERQTLHVMDDMRRVAMVETKTVDVKEPAGRGAPRIRFQYTNQLDSALLECDEDGLAITYEEYHPYGTTAYWSARSGVEVSAKRYRYTGKERDEETGLYYHGARYYAPWLGRWTSADPAGFVDGLNLFVYVRNRPTALTDPNGQGAWDHILGGVKAVGGALETAAGIGLIGVGAATAEFGVGVLIIAAGVAVTAHGADTTIAGARQAISGEQTDTLTSTGLQRAGVSRRSANLADAGISIVGTFGAGALTRTAPAAAEGLVHLTTAESAAAITTTQTLGRGGTIYAGSASLAEASGTGLFLRTGLLPSQATTAITVPQAAASAFRVPTVIGPATAWQRLSGTVYTAGAGSIDLTTGVFTRLGPATNQLFFYGFDATVVAIAKTGPELGSLAVDILVPGSTQSSAVTSLEDAPLAFVLPGSPESNNGAAPLPFAFPGPAISSIDTSALAPAVVAPTPAEEEAQQSLLPEFR</sequence>
<comment type="subcellular location">
    <subcellularLocation>
        <location evidence="1">Secreted</location>
    </subcellularLocation>
</comment>
<dbReference type="InterPro" id="IPR022385">
    <property type="entry name" value="Rhs_assc_core"/>
</dbReference>
<dbReference type="PRINTS" id="PR01341">
    <property type="entry name" value="SALSPVBPROT"/>
</dbReference>
<dbReference type="Pfam" id="PF12256">
    <property type="entry name" value="TcdB_toxin_midN"/>
    <property type="match status" value="1"/>
</dbReference>
<dbReference type="PANTHER" id="PTHR32305">
    <property type="match status" value="1"/>
</dbReference>
<evidence type="ECO:0000259" key="5">
    <source>
        <dbReference type="Pfam" id="PF12255"/>
    </source>
</evidence>
<evidence type="ECO:0000313" key="7">
    <source>
        <dbReference type="EMBL" id="AUX43625.1"/>
    </source>
</evidence>
<dbReference type="PANTHER" id="PTHR32305:SF15">
    <property type="entry name" value="PROTEIN RHSA-RELATED"/>
    <property type="match status" value="1"/>
</dbReference>
<keyword evidence="2" id="KW-0964">Secreted</keyword>
<proteinExistence type="predicted"/>
<dbReference type="Pfam" id="PF12255">
    <property type="entry name" value="TcdB_toxin_midC"/>
    <property type="match status" value="1"/>
</dbReference>
<accession>A0A2L0EWI0</accession>
<dbReference type="SUPFAM" id="SSF69318">
    <property type="entry name" value="Integrin alpha N-terminal domain"/>
    <property type="match status" value="1"/>
</dbReference>
<feature type="region of interest" description="Disordered" evidence="4">
    <location>
        <begin position="1"/>
        <end position="45"/>
    </location>
</feature>
<feature type="domain" description="Insecticide toxin TcdB middle/N-terminal" evidence="6">
    <location>
        <begin position="704"/>
        <end position="839"/>
    </location>
</feature>
<organism evidence="7 8">
    <name type="scientific">Sorangium cellulosum</name>
    <name type="common">Polyangium cellulosum</name>
    <dbReference type="NCBI Taxonomy" id="56"/>
    <lineage>
        <taxon>Bacteria</taxon>
        <taxon>Pseudomonadati</taxon>
        <taxon>Myxococcota</taxon>
        <taxon>Polyangia</taxon>
        <taxon>Polyangiales</taxon>
        <taxon>Polyangiaceae</taxon>
        <taxon>Sorangium</taxon>
    </lineage>
</organism>
<evidence type="ECO:0000256" key="3">
    <source>
        <dbReference type="ARBA" id="ARBA00023026"/>
    </source>
</evidence>
<keyword evidence="3" id="KW-0843">Virulence</keyword>
<dbReference type="InterPro" id="IPR050708">
    <property type="entry name" value="T6SS_VgrG/RHS"/>
</dbReference>
<dbReference type="InterPro" id="IPR003284">
    <property type="entry name" value="Sal_SpvB"/>
</dbReference>
<evidence type="ECO:0000256" key="1">
    <source>
        <dbReference type="ARBA" id="ARBA00004613"/>
    </source>
</evidence>
<protein>
    <submittedName>
        <fullName evidence="7">Toxin</fullName>
    </submittedName>
</protein>
<evidence type="ECO:0000256" key="2">
    <source>
        <dbReference type="ARBA" id="ARBA00022525"/>
    </source>
</evidence>